<evidence type="ECO:0000313" key="3">
    <source>
        <dbReference type="Proteomes" id="UP001501645"/>
    </source>
</evidence>
<comment type="caution">
    <text evidence="2">The sequence shown here is derived from an EMBL/GenBank/DDBJ whole genome shotgun (WGS) entry which is preliminary data.</text>
</comment>
<dbReference type="Proteomes" id="UP001501645">
    <property type="component" value="Unassembled WGS sequence"/>
</dbReference>
<name>A0ABP8ZT98_9MICO</name>
<sequence length="209" mass="21783">MSAVSPHPPARRADDGGCTLERATLHDLPLLVRMSVRLRLRGMSGTGLRWLLAALALLAAGSAVAGAFVHGVAVTAIVALFAVGHLLVVAGAVLAILAAGVLRRLRDPRRDIVLSPERDAAVDVVRGDDGVLEFSHHVALGRGRGRGRALRRLLAAELVPGTVDARMTVPDVGFAALVLEQFPSLELHEAGGALVLCTPGVAPLPLGRR</sequence>
<dbReference type="RefSeq" id="WP_345435692.1">
    <property type="nucleotide sequence ID" value="NZ_BAABKO010000001.1"/>
</dbReference>
<feature type="transmembrane region" description="Helical" evidence="1">
    <location>
        <begin position="47"/>
        <end position="70"/>
    </location>
</feature>
<evidence type="ECO:0000313" key="2">
    <source>
        <dbReference type="EMBL" id="GAA4765455.1"/>
    </source>
</evidence>
<keyword evidence="3" id="KW-1185">Reference proteome</keyword>
<feature type="transmembrane region" description="Helical" evidence="1">
    <location>
        <begin position="76"/>
        <end position="102"/>
    </location>
</feature>
<dbReference type="EMBL" id="BAABKO010000001">
    <property type="protein sequence ID" value="GAA4765455.1"/>
    <property type="molecule type" value="Genomic_DNA"/>
</dbReference>
<keyword evidence="1" id="KW-0812">Transmembrane</keyword>
<keyword evidence="1" id="KW-1133">Transmembrane helix</keyword>
<proteinExistence type="predicted"/>
<protein>
    <submittedName>
        <fullName evidence="2">Uncharacterized protein</fullName>
    </submittedName>
</protein>
<gene>
    <name evidence="2" type="ORF">GCM10023351_05460</name>
</gene>
<organism evidence="2 3">
    <name type="scientific">Microbacterium gilvum</name>
    <dbReference type="NCBI Taxonomy" id="1336204"/>
    <lineage>
        <taxon>Bacteria</taxon>
        <taxon>Bacillati</taxon>
        <taxon>Actinomycetota</taxon>
        <taxon>Actinomycetes</taxon>
        <taxon>Micrococcales</taxon>
        <taxon>Microbacteriaceae</taxon>
        <taxon>Microbacterium</taxon>
    </lineage>
</organism>
<accession>A0ABP8ZT98</accession>
<keyword evidence="1" id="KW-0472">Membrane</keyword>
<reference evidence="3" key="1">
    <citation type="journal article" date="2019" name="Int. J. Syst. Evol. Microbiol.">
        <title>The Global Catalogue of Microorganisms (GCM) 10K type strain sequencing project: providing services to taxonomists for standard genome sequencing and annotation.</title>
        <authorList>
            <consortium name="The Broad Institute Genomics Platform"/>
            <consortium name="The Broad Institute Genome Sequencing Center for Infectious Disease"/>
            <person name="Wu L."/>
            <person name="Ma J."/>
        </authorList>
    </citation>
    <scope>NUCLEOTIDE SEQUENCE [LARGE SCALE GENOMIC DNA]</scope>
    <source>
        <strain evidence="3">JCM 18537</strain>
    </source>
</reference>
<evidence type="ECO:0000256" key="1">
    <source>
        <dbReference type="SAM" id="Phobius"/>
    </source>
</evidence>